<dbReference type="PANTHER" id="PTHR10981:SF0">
    <property type="entry name" value="BATTENIN"/>
    <property type="match status" value="1"/>
</dbReference>
<organism evidence="9 10">
    <name type="scientific">Actinia tenebrosa</name>
    <name type="common">Australian red waratah sea anemone</name>
    <dbReference type="NCBI Taxonomy" id="6105"/>
    <lineage>
        <taxon>Eukaryota</taxon>
        <taxon>Metazoa</taxon>
        <taxon>Cnidaria</taxon>
        <taxon>Anthozoa</taxon>
        <taxon>Hexacorallia</taxon>
        <taxon>Actiniaria</taxon>
        <taxon>Actiniidae</taxon>
        <taxon>Actinia</taxon>
    </lineage>
</organism>
<feature type="transmembrane region" description="Helical" evidence="7">
    <location>
        <begin position="28"/>
        <end position="46"/>
    </location>
</feature>
<dbReference type="GO" id="GO:0051453">
    <property type="term" value="P:regulation of intracellular pH"/>
    <property type="evidence" value="ECO:0007669"/>
    <property type="project" value="TreeGrafter"/>
</dbReference>
<protein>
    <recommendedName>
        <fullName evidence="7">Battenin</fullName>
    </recommendedName>
</protein>
<keyword evidence="5 7" id="KW-1133">Transmembrane helix</keyword>
<keyword evidence="9" id="KW-1185">Reference proteome</keyword>
<evidence type="ECO:0000256" key="2">
    <source>
        <dbReference type="ARBA" id="ARBA00007467"/>
    </source>
</evidence>
<dbReference type="Pfam" id="PF02487">
    <property type="entry name" value="CLN3"/>
    <property type="match status" value="1"/>
</dbReference>
<feature type="transmembrane region" description="Helical" evidence="7">
    <location>
        <begin position="107"/>
        <end position="126"/>
    </location>
</feature>
<evidence type="ECO:0000313" key="9">
    <source>
        <dbReference type="Proteomes" id="UP000515163"/>
    </source>
</evidence>
<feature type="transmembrane region" description="Helical" evidence="7">
    <location>
        <begin position="279"/>
        <end position="304"/>
    </location>
</feature>
<proteinExistence type="inferred from homology"/>
<feature type="transmembrane region" description="Helical" evidence="7">
    <location>
        <begin position="353"/>
        <end position="373"/>
    </location>
</feature>
<reference evidence="10" key="1">
    <citation type="submission" date="2025-08" db="UniProtKB">
        <authorList>
            <consortium name="RefSeq"/>
        </authorList>
    </citation>
    <scope>IDENTIFICATION</scope>
    <source>
        <tissue evidence="10">Tentacle</tissue>
    </source>
</reference>
<keyword evidence="7" id="KW-0458">Lysosome</keyword>
<dbReference type="GO" id="GO:0005765">
    <property type="term" value="C:lysosomal membrane"/>
    <property type="evidence" value="ECO:0007669"/>
    <property type="project" value="UniProtKB-SubCell"/>
</dbReference>
<dbReference type="RefSeq" id="XP_031553346.1">
    <property type="nucleotide sequence ID" value="XM_031697486.1"/>
</dbReference>
<keyword evidence="3" id="KW-0813">Transport</keyword>
<evidence type="ECO:0000256" key="5">
    <source>
        <dbReference type="ARBA" id="ARBA00022989"/>
    </source>
</evidence>
<evidence type="ECO:0000256" key="4">
    <source>
        <dbReference type="ARBA" id="ARBA00022692"/>
    </source>
</evidence>
<evidence type="ECO:0000256" key="6">
    <source>
        <dbReference type="ARBA" id="ARBA00023136"/>
    </source>
</evidence>
<name>A0A6P8HCI0_ACTTE</name>
<dbReference type="InterPro" id="IPR003492">
    <property type="entry name" value="Battenin_disease_Cln3"/>
</dbReference>
<dbReference type="AlphaFoldDB" id="A0A6P8HCI0"/>
<evidence type="ECO:0000256" key="3">
    <source>
        <dbReference type="ARBA" id="ARBA00022448"/>
    </source>
</evidence>
<comment type="similarity">
    <text evidence="2 7">Belongs to the battenin family.</text>
</comment>
<dbReference type="GO" id="GO:0012505">
    <property type="term" value="C:endomembrane system"/>
    <property type="evidence" value="ECO:0007669"/>
    <property type="project" value="UniProtKB-SubCell"/>
</dbReference>
<sequence length="410" mass="46294">MLYFTFTVTISGAQDIMAASNIQTSMNLIAHMVPISLITVVFPYFIREIPYLIRVFVVSVTNAVGFVIVAYVKQAEWKLFGISLASVGFGFGNMSIIALTSYFKTSVFAAYSAGTGAGFLVAPFYYTAMTTWGCISPSITLVLVAPLCTLFQVSYYFISKNQTDQTNYKGYQQVQTTDTDDEQTDENQQKVPQTEYSDSLSRKEKMSIILKMLSLTFVPVYTTFVSYFTLIQSVTTTIAYKNSPFRPRDHYQYYIFIFMFGELVGRSHRSVISFFNPRWLYFPTCTQLWVLSVLVFLHFLFAVFESWYRFLTGVTTILMTCLSAGILGGFLFSIFPEILRLRLTIREREFGMGYALSPVSTGVLSAGIVGLFVEPKLLEHCTSTVLDTAYCFTRPESFKDIISHCGTTLP</sequence>
<dbReference type="InParanoid" id="A0A6P8HCI0"/>
<keyword evidence="4 7" id="KW-0812">Transmembrane</keyword>
<evidence type="ECO:0000256" key="1">
    <source>
        <dbReference type="ARBA" id="ARBA00004127"/>
    </source>
</evidence>
<accession>A0A6P8HCI0</accession>
<feature type="transmembrane region" description="Helical" evidence="7">
    <location>
        <begin position="208"/>
        <end position="231"/>
    </location>
</feature>
<keyword evidence="6 7" id="KW-0472">Membrane</keyword>
<dbReference type="InterPro" id="IPR036259">
    <property type="entry name" value="MFS_trans_sf"/>
</dbReference>
<evidence type="ECO:0000256" key="7">
    <source>
        <dbReference type="RuleBase" id="RU361113"/>
    </source>
</evidence>
<dbReference type="GeneID" id="116290457"/>
<dbReference type="PANTHER" id="PTHR10981">
    <property type="entry name" value="BATTENIN"/>
    <property type="match status" value="1"/>
</dbReference>
<dbReference type="OrthoDB" id="5965864at2759"/>
<gene>
    <name evidence="10" type="primary">LOC116290457</name>
</gene>
<feature type="transmembrane region" description="Helical" evidence="7">
    <location>
        <begin position="51"/>
        <end position="71"/>
    </location>
</feature>
<feature type="transmembrane region" description="Helical" evidence="7">
    <location>
        <begin position="251"/>
        <end position="267"/>
    </location>
</feature>
<feature type="region of interest" description="Disordered" evidence="8">
    <location>
        <begin position="172"/>
        <end position="196"/>
    </location>
</feature>
<feature type="transmembrane region" description="Helical" evidence="7">
    <location>
        <begin position="138"/>
        <end position="158"/>
    </location>
</feature>
<feature type="transmembrane region" description="Helical" evidence="7">
    <location>
        <begin position="77"/>
        <end position="100"/>
    </location>
</feature>
<evidence type="ECO:0000313" key="10">
    <source>
        <dbReference type="RefSeq" id="XP_031553346.1"/>
    </source>
</evidence>
<dbReference type="KEGG" id="aten:116290457"/>
<feature type="transmembrane region" description="Helical" evidence="7">
    <location>
        <begin position="310"/>
        <end position="332"/>
    </location>
</feature>
<evidence type="ECO:0000256" key="8">
    <source>
        <dbReference type="SAM" id="MobiDB-lite"/>
    </source>
</evidence>
<comment type="subcellular location">
    <subcellularLocation>
        <location evidence="1">Endomembrane system</location>
        <topology evidence="1">Multi-pass membrane protein</topology>
    </subcellularLocation>
    <subcellularLocation>
        <location evidence="7">Lysosome membrane</location>
        <topology evidence="7">Multi-pass membrane protein</topology>
    </subcellularLocation>
</comment>
<dbReference type="Proteomes" id="UP000515163">
    <property type="component" value="Unplaced"/>
</dbReference>
<dbReference type="SUPFAM" id="SSF103473">
    <property type="entry name" value="MFS general substrate transporter"/>
    <property type="match status" value="1"/>
</dbReference>
<dbReference type="PRINTS" id="PR01315">
    <property type="entry name" value="BATTENIN"/>
</dbReference>